<dbReference type="GeneID" id="66977931"/>
<evidence type="ECO:0000313" key="1">
    <source>
        <dbReference type="EMBL" id="BCR83572.1"/>
    </source>
</evidence>
<dbReference type="KEGG" id="ache:ACHE_10974A"/>
<reference evidence="1" key="1">
    <citation type="submission" date="2021-01" db="EMBL/GenBank/DDBJ databases">
        <authorList>
            <consortium name="Aspergillus chevalieri M1 genome sequencing consortium"/>
            <person name="Kazuki M."/>
            <person name="Futagami T."/>
        </authorList>
    </citation>
    <scope>NUCLEOTIDE SEQUENCE</scope>
    <source>
        <strain evidence="1">M1</strain>
    </source>
</reference>
<protein>
    <submittedName>
        <fullName evidence="1">Uncharacterized protein</fullName>
    </submittedName>
</protein>
<dbReference type="Proteomes" id="UP000637239">
    <property type="component" value="Chromosome 1"/>
</dbReference>
<proteinExistence type="predicted"/>
<evidence type="ECO:0000313" key="2">
    <source>
        <dbReference type="Proteomes" id="UP000637239"/>
    </source>
</evidence>
<dbReference type="RefSeq" id="XP_043132094.1">
    <property type="nucleotide sequence ID" value="XM_043285230.1"/>
</dbReference>
<reference evidence="1" key="2">
    <citation type="submission" date="2021-02" db="EMBL/GenBank/DDBJ databases">
        <title>Aspergillus chevalieri M1 genome sequence.</title>
        <authorList>
            <person name="Kadooka C."/>
            <person name="Mori K."/>
            <person name="Futagami T."/>
        </authorList>
    </citation>
    <scope>NUCLEOTIDE SEQUENCE</scope>
    <source>
        <strain evidence="1">M1</strain>
    </source>
</reference>
<dbReference type="AlphaFoldDB" id="A0A7R7VFX1"/>
<accession>A0A7R7VFX1</accession>
<name>A0A7R7VFX1_ASPCH</name>
<sequence length="99" mass="10843">MSISHRLPFHLSNSNSWTANPTRPHCPTGLKTELEHLNPDSSPATIAAILNQFPTNFNAPYVHHRLVTFPTDKDRATGQPPYLLMTLISTAFSPPAGAP</sequence>
<organism evidence="1 2">
    <name type="scientific">Aspergillus chevalieri</name>
    <name type="common">Eurotium chevalieri</name>
    <dbReference type="NCBI Taxonomy" id="182096"/>
    <lineage>
        <taxon>Eukaryota</taxon>
        <taxon>Fungi</taxon>
        <taxon>Dikarya</taxon>
        <taxon>Ascomycota</taxon>
        <taxon>Pezizomycotina</taxon>
        <taxon>Eurotiomycetes</taxon>
        <taxon>Eurotiomycetidae</taxon>
        <taxon>Eurotiales</taxon>
        <taxon>Aspergillaceae</taxon>
        <taxon>Aspergillus</taxon>
        <taxon>Aspergillus subgen. Aspergillus</taxon>
    </lineage>
</organism>
<dbReference type="EMBL" id="AP024416">
    <property type="protein sequence ID" value="BCR83572.1"/>
    <property type="molecule type" value="Genomic_DNA"/>
</dbReference>
<keyword evidence="2" id="KW-1185">Reference proteome</keyword>
<gene>
    <name evidence="1" type="ORF">ACHE_10974A</name>
</gene>